<name>A0A9Q8P839_PASFU</name>
<proteinExistence type="predicted"/>
<dbReference type="AlphaFoldDB" id="A0A9Q8P839"/>
<reference evidence="1" key="1">
    <citation type="submission" date="2021-12" db="EMBL/GenBank/DDBJ databases">
        <authorList>
            <person name="Zaccaron A."/>
            <person name="Stergiopoulos I."/>
        </authorList>
    </citation>
    <scope>NUCLEOTIDE SEQUENCE</scope>
    <source>
        <strain evidence="1">Race5_Kim</strain>
    </source>
</reference>
<organism evidence="1 2">
    <name type="scientific">Passalora fulva</name>
    <name type="common">Tomato leaf mold</name>
    <name type="synonym">Cladosporium fulvum</name>
    <dbReference type="NCBI Taxonomy" id="5499"/>
    <lineage>
        <taxon>Eukaryota</taxon>
        <taxon>Fungi</taxon>
        <taxon>Dikarya</taxon>
        <taxon>Ascomycota</taxon>
        <taxon>Pezizomycotina</taxon>
        <taxon>Dothideomycetes</taxon>
        <taxon>Dothideomycetidae</taxon>
        <taxon>Mycosphaerellales</taxon>
        <taxon>Mycosphaerellaceae</taxon>
        <taxon>Fulvia</taxon>
    </lineage>
</organism>
<dbReference type="RefSeq" id="XP_047761151.1">
    <property type="nucleotide sequence ID" value="XM_047904475.1"/>
</dbReference>
<accession>A0A9Q8P839</accession>
<dbReference type="GeneID" id="71985205"/>
<dbReference type="EMBL" id="CP090166">
    <property type="protein sequence ID" value="UJO16785.1"/>
    <property type="molecule type" value="Genomic_DNA"/>
</dbReference>
<keyword evidence="2" id="KW-1185">Reference proteome</keyword>
<dbReference type="KEGG" id="ffu:CLAFUR5_05327"/>
<protein>
    <submittedName>
        <fullName evidence="1">Uncharacterized protein</fullName>
    </submittedName>
</protein>
<evidence type="ECO:0000313" key="2">
    <source>
        <dbReference type="Proteomes" id="UP000756132"/>
    </source>
</evidence>
<dbReference type="Proteomes" id="UP000756132">
    <property type="component" value="Chromosome 4"/>
</dbReference>
<evidence type="ECO:0000313" key="1">
    <source>
        <dbReference type="EMBL" id="UJO16785.1"/>
    </source>
</evidence>
<gene>
    <name evidence="1" type="ORF">CLAFUR5_05327</name>
</gene>
<sequence>MYQLLASQENNYEQPLPDDEVMKAVGDTMKELQSLRDKIRRFSTDEDTLDCKQDDSIGHERAEMIEHWLQETRLPSPLEYPSVLVPITPPSIAPPVKKVPWLKRAQKKCAKWLRLGRADR</sequence>
<reference evidence="1" key="2">
    <citation type="journal article" date="2022" name="Microb. Genom.">
        <title>A chromosome-scale genome assembly of the tomato pathogen Cladosporium fulvum reveals a compartmentalized genome architecture and the presence of a dispensable chromosome.</title>
        <authorList>
            <person name="Zaccaron A.Z."/>
            <person name="Chen L.H."/>
            <person name="Samaras A."/>
            <person name="Stergiopoulos I."/>
        </authorList>
    </citation>
    <scope>NUCLEOTIDE SEQUENCE</scope>
    <source>
        <strain evidence="1">Race5_Kim</strain>
    </source>
</reference>